<dbReference type="EMBL" id="JAAOZD010000005">
    <property type="protein sequence ID" value="NIJ02267.1"/>
    <property type="molecule type" value="Genomic_DNA"/>
</dbReference>
<dbReference type="Proteomes" id="UP000802392">
    <property type="component" value="Unassembled WGS sequence"/>
</dbReference>
<organism evidence="1 2">
    <name type="scientific">Paenarthrobacter ilicis</name>
    <dbReference type="NCBI Taxonomy" id="43665"/>
    <lineage>
        <taxon>Bacteria</taxon>
        <taxon>Bacillati</taxon>
        <taxon>Actinomycetota</taxon>
        <taxon>Actinomycetes</taxon>
        <taxon>Micrococcales</taxon>
        <taxon>Micrococcaceae</taxon>
        <taxon>Paenarthrobacter</taxon>
    </lineage>
</organism>
<proteinExistence type="predicted"/>
<keyword evidence="2" id="KW-1185">Reference proteome</keyword>
<protein>
    <submittedName>
        <fullName evidence="1">Uncharacterized protein</fullName>
    </submittedName>
</protein>
<evidence type="ECO:0000313" key="1">
    <source>
        <dbReference type="EMBL" id="NIJ02267.1"/>
    </source>
</evidence>
<gene>
    <name evidence="1" type="ORF">FHR86_002608</name>
</gene>
<evidence type="ECO:0000313" key="2">
    <source>
        <dbReference type="Proteomes" id="UP000802392"/>
    </source>
</evidence>
<accession>A0ABX0TNL2</accession>
<reference evidence="1 2" key="1">
    <citation type="submission" date="2020-03" db="EMBL/GenBank/DDBJ databases">
        <title>Genomic Encyclopedia of Type Strains, Phase III (KMG-III): the genomes of soil and plant-associated and newly described type strains.</title>
        <authorList>
            <person name="Whitman W."/>
        </authorList>
    </citation>
    <scope>NUCLEOTIDE SEQUENCE [LARGE SCALE GENOMIC DNA]</scope>
    <source>
        <strain evidence="1 2">CECT 4207</strain>
    </source>
</reference>
<sequence length="93" mass="10110">MATKTTWISDGDEWVFEEGELAKVTLRGQSRQISADFRVLKVINGATVETDLKGLSRYGWLGPVVSWAGDFKLEVDDSDGDTASSGEGEEPIS</sequence>
<name>A0ABX0TNL2_9MICC</name>
<dbReference type="RefSeq" id="WP_167267318.1">
    <property type="nucleotide sequence ID" value="NZ_BAAAVO010000002.1"/>
</dbReference>
<comment type="caution">
    <text evidence="1">The sequence shown here is derived from an EMBL/GenBank/DDBJ whole genome shotgun (WGS) entry which is preliminary data.</text>
</comment>